<evidence type="ECO:0000256" key="2">
    <source>
        <dbReference type="SAM" id="SignalP"/>
    </source>
</evidence>
<evidence type="ECO:0000313" key="3">
    <source>
        <dbReference type="EMBL" id="GAV20887.1"/>
    </source>
</evidence>
<sequence length="272" mass="30314">MYYNNMPMPVVPSTMAGMLKQVSSSLHVFSCSMLAAACLCFTLPTQAHAFSSTNLQLLYGSSFNDNYYGNNTSDGKMTTLTLEHFSTWAYGDNYFFVDFLSGNFLDFTGAPSGSKSRIYSEWAPRLSLSAITGHDLSAGMIKDLFIAAQLNRDGEGFHAEMIGLGVDCSMPGFNVLSLHAYLRKDNLNRKTWQSTGVWNIPLGEWLSFEGFIDLYGTDNNGMELHTQPQLLVNIGKLTAEDFDNLSVGLEYYYHHNSNLDSSALQGMLKWVW</sequence>
<proteinExistence type="inferred from homology"/>
<comment type="similarity">
    <text evidence="1">Belongs to the nucleoside-specific channel-forming outer membrane porin (Tsx) (TC 1.B.10) family.</text>
</comment>
<dbReference type="GO" id="GO:0009279">
    <property type="term" value="C:cell outer membrane"/>
    <property type="evidence" value="ECO:0007669"/>
    <property type="project" value="InterPro"/>
</dbReference>
<accession>A0A1L8CPR4</accession>
<dbReference type="SUPFAM" id="SSF111364">
    <property type="entry name" value="Tsx-like channel"/>
    <property type="match status" value="1"/>
</dbReference>
<dbReference type="EMBL" id="BDFD01000016">
    <property type="protein sequence ID" value="GAV20887.1"/>
    <property type="molecule type" value="Genomic_DNA"/>
</dbReference>
<dbReference type="Gene3D" id="2.40.230.20">
    <property type="entry name" value="Nucleoside-specific channel-forming protein, Tsx-like"/>
    <property type="match status" value="1"/>
</dbReference>
<name>A0A1L8CPR4_9PROT</name>
<keyword evidence="4" id="KW-1185">Reference proteome</keyword>
<reference evidence="3 4" key="1">
    <citation type="journal article" date="2017" name="Arch. Microbiol.">
        <title>Mariprofundus micogutta sp. nov., a novel iron-oxidizing zetaproteobacterium isolated from a deep-sea hydrothermal field at the Bayonnaise knoll of the Izu-Ogasawara arc, and a description of Mariprofundales ord. nov. and Zetaproteobacteria classis nov.</title>
        <authorList>
            <person name="Makita H."/>
            <person name="Tanaka E."/>
            <person name="Mitsunobu S."/>
            <person name="Miyazaki M."/>
            <person name="Nunoura T."/>
            <person name="Uematsu K."/>
            <person name="Takaki Y."/>
            <person name="Nishi S."/>
            <person name="Shimamura S."/>
            <person name="Takai K."/>
        </authorList>
    </citation>
    <scope>NUCLEOTIDE SEQUENCE [LARGE SCALE GENOMIC DNA]</scope>
    <source>
        <strain evidence="3 4">ET2</strain>
    </source>
</reference>
<dbReference type="Pfam" id="PF03502">
    <property type="entry name" value="Channel_Tsx"/>
    <property type="match status" value="1"/>
</dbReference>
<dbReference type="InterPro" id="IPR036777">
    <property type="entry name" value="Channel_Tsx-like_sf"/>
</dbReference>
<dbReference type="InterPro" id="IPR018013">
    <property type="entry name" value="Channel_Tsx-like"/>
</dbReference>
<protein>
    <submittedName>
        <fullName evidence="3">Nucleoside-specific channel-forming protein, Tsx</fullName>
    </submittedName>
</protein>
<feature type="signal peptide" evidence="2">
    <location>
        <begin position="1"/>
        <end position="49"/>
    </location>
</feature>
<evidence type="ECO:0000313" key="4">
    <source>
        <dbReference type="Proteomes" id="UP000231632"/>
    </source>
</evidence>
<dbReference type="AlphaFoldDB" id="A0A1L8CPR4"/>
<dbReference type="Proteomes" id="UP000231632">
    <property type="component" value="Unassembled WGS sequence"/>
</dbReference>
<gene>
    <name evidence="3" type="ORF">MMIC_P1862</name>
</gene>
<organism evidence="3 4">
    <name type="scientific">Mariprofundus micogutta</name>
    <dbReference type="NCBI Taxonomy" id="1921010"/>
    <lineage>
        <taxon>Bacteria</taxon>
        <taxon>Pseudomonadati</taxon>
        <taxon>Pseudomonadota</taxon>
        <taxon>Candidatius Mariprofundia</taxon>
        <taxon>Mariprofundales</taxon>
        <taxon>Mariprofundaceae</taxon>
        <taxon>Mariprofundus</taxon>
    </lineage>
</organism>
<comment type="caution">
    <text evidence="3">The sequence shown here is derived from an EMBL/GenBank/DDBJ whole genome shotgun (WGS) entry which is preliminary data.</text>
</comment>
<evidence type="ECO:0000256" key="1">
    <source>
        <dbReference type="ARBA" id="ARBA00008728"/>
    </source>
</evidence>
<keyword evidence="2" id="KW-0732">Signal</keyword>
<dbReference type="STRING" id="1921010.MMIC_P1862"/>
<dbReference type="RefSeq" id="WP_083530546.1">
    <property type="nucleotide sequence ID" value="NZ_BDFD01000016.1"/>
</dbReference>
<feature type="chain" id="PRO_5012702063" evidence="2">
    <location>
        <begin position="50"/>
        <end position="272"/>
    </location>
</feature>
<dbReference type="OrthoDB" id="5290317at2"/>